<feature type="region of interest" description="Disordered" evidence="1">
    <location>
        <begin position="278"/>
        <end position="410"/>
    </location>
</feature>
<feature type="compositionally biased region" description="Polar residues" evidence="1">
    <location>
        <begin position="174"/>
        <end position="188"/>
    </location>
</feature>
<evidence type="ECO:0008006" key="4">
    <source>
        <dbReference type="Google" id="ProtNLM"/>
    </source>
</evidence>
<feature type="compositionally biased region" description="Gly residues" evidence="1">
    <location>
        <begin position="292"/>
        <end position="308"/>
    </location>
</feature>
<proteinExistence type="predicted"/>
<organism evidence="2 3">
    <name type="scientific">Gonapodya prolifera (strain JEL478)</name>
    <name type="common">Monoblepharis prolifera</name>
    <dbReference type="NCBI Taxonomy" id="1344416"/>
    <lineage>
        <taxon>Eukaryota</taxon>
        <taxon>Fungi</taxon>
        <taxon>Fungi incertae sedis</taxon>
        <taxon>Chytridiomycota</taxon>
        <taxon>Chytridiomycota incertae sedis</taxon>
        <taxon>Monoblepharidomycetes</taxon>
        <taxon>Monoblepharidales</taxon>
        <taxon>Gonapodyaceae</taxon>
        <taxon>Gonapodya</taxon>
    </lineage>
</organism>
<evidence type="ECO:0000313" key="2">
    <source>
        <dbReference type="EMBL" id="KXS12257.1"/>
    </source>
</evidence>
<feature type="region of interest" description="Disordered" evidence="1">
    <location>
        <begin position="1"/>
        <end position="30"/>
    </location>
</feature>
<feature type="compositionally biased region" description="Basic and acidic residues" evidence="1">
    <location>
        <begin position="278"/>
        <end position="287"/>
    </location>
</feature>
<feature type="non-terminal residue" evidence="2">
    <location>
        <position position="410"/>
    </location>
</feature>
<gene>
    <name evidence="2" type="ORF">M427DRAFT_34976</name>
</gene>
<name>A0A139A634_GONPJ</name>
<protein>
    <recommendedName>
        <fullName evidence="4">Stc1 domain-containing protein</fullName>
    </recommendedName>
</protein>
<feature type="region of interest" description="Disordered" evidence="1">
    <location>
        <begin position="231"/>
        <end position="262"/>
    </location>
</feature>
<feature type="compositionally biased region" description="Pro residues" evidence="1">
    <location>
        <begin position="361"/>
        <end position="370"/>
    </location>
</feature>
<dbReference type="OrthoDB" id="2174506at2759"/>
<sequence>MDGGTDPGETSFGIPSGKGEIRARSPDIQFIRDDVEMDGDDRGRHPDESALKTVAKSPAEQKFLNLEKEIFMQNREVLLCPTCNKAGKKVNKGQNGKHIQGTTISLTSVRCDLKGCGKAARLKEVLGATPGCSAALTRWEEGFKSLTGGEPGQMNRGKTSDTGSRAGMKAGGSKSKSTTGQVQGNTLDQWAIRPPPTSTSISGTLVVQSTTTATATATAAASGTALTTATTSWADEVEEGELEERRQAAAKPARQHPQQSDGEVARLLTLLEAANRRQAEMQADKRAASGTTGKGVGGRHVPGAGGVGKTNVSNTNGAAASAAAAPRPPPEVEDLGAWGGSAGTGLQVQQSGGFGSGGGSPAPPHRPGPNPSSSGPRQPPPHPGVSSGAPVGRGRFFLDAPDPVLGPTPA</sequence>
<dbReference type="Proteomes" id="UP000070544">
    <property type="component" value="Unassembled WGS sequence"/>
</dbReference>
<feature type="compositionally biased region" description="Basic and acidic residues" evidence="1">
    <location>
        <begin position="19"/>
        <end position="30"/>
    </location>
</feature>
<feature type="region of interest" description="Disordered" evidence="1">
    <location>
        <begin position="144"/>
        <end position="203"/>
    </location>
</feature>
<evidence type="ECO:0000256" key="1">
    <source>
        <dbReference type="SAM" id="MobiDB-lite"/>
    </source>
</evidence>
<reference evidence="2 3" key="1">
    <citation type="journal article" date="2015" name="Genome Biol. Evol.">
        <title>Phylogenomic analyses indicate that early fungi evolved digesting cell walls of algal ancestors of land plants.</title>
        <authorList>
            <person name="Chang Y."/>
            <person name="Wang S."/>
            <person name="Sekimoto S."/>
            <person name="Aerts A.L."/>
            <person name="Choi C."/>
            <person name="Clum A."/>
            <person name="LaButti K.M."/>
            <person name="Lindquist E.A."/>
            <person name="Yee Ngan C."/>
            <person name="Ohm R.A."/>
            <person name="Salamov A.A."/>
            <person name="Grigoriev I.V."/>
            <person name="Spatafora J.W."/>
            <person name="Berbee M.L."/>
        </authorList>
    </citation>
    <scope>NUCLEOTIDE SEQUENCE [LARGE SCALE GENOMIC DNA]</scope>
    <source>
        <strain evidence="2 3">JEL478</strain>
    </source>
</reference>
<keyword evidence="3" id="KW-1185">Reference proteome</keyword>
<dbReference type="AlphaFoldDB" id="A0A139A634"/>
<evidence type="ECO:0000313" key="3">
    <source>
        <dbReference type="Proteomes" id="UP000070544"/>
    </source>
</evidence>
<dbReference type="EMBL" id="KQ965790">
    <property type="protein sequence ID" value="KXS12257.1"/>
    <property type="molecule type" value="Genomic_DNA"/>
</dbReference>
<accession>A0A139A634</accession>